<keyword evidence="2" id="KW-1185">Reference proteome</keyword>
<dbReference type="GO" id="GO:0003700">
    <property type="term" value="F:DNA-binding transcription factor activity"/>
    <property type="evidence" value="ECO:0007669"/>
    <property type="project" value="InterPro"/>
</dbReference>
<evidence type="ECO:0000313" key="2">
    <source>
        <dbReference type="Proteomes" id="UP000324611"/>
    </source>
</evidence>
<sequence>MNSIDDMAILSELKQGNIKAYQYFFLKYYKPLCLKAHTMLGNMKRAQDAVQYTFIRIWEQKLYNDIQQSVGGFLYQQVHLDCLNLLAQEPKNQTGDEKYLSHPNENATEQELRKQVLSALDGMPSDKLKLALEDINRVRYSS</sequence>
<name>A0A5B2W1B9_9BACT</name>
<organism evidence="1 2">
    <name type="scientific">Chitinophaga agrisoli</name>
    <dbReference type="NCBI Taxonomy" id="2607653"/>
    <lineage>
        <taxon>Bacteria</taxon>
        <taxon>Pseudomonadati</taxon>
        <taxon>Bacteroidota</taxon>
        <taxon>Chitinophagia</taxon>
        <taxon>Chitinophagales</taxon>
        <taxon>Chitinophagaceae</taxon>
        <taxon>Chitinophaga</taxon>
    </lineage>
</organism>
<dbReference type="EMBL" id="VUOC01000001">
    <property type="protein sequence ID" value="KAA2245773.1"/>
    <property type="molecule type" value="Genomic_DNA"/>
</dbReference>
<protein>
    <recommendedName>
        <fullName evidence="3">DNA-directed RNA polymerase specialized sigma24 family protein</fullName>
    </recommendedName>
</protein>
<dbReference type="SUPFAM" id="SSF88946">
    <property type="entry name" value="Sigma2 domain of RNA polymerase sigma factors"/>
    <property type="match status" value="1"/>
</dbReference>
<reference evidence="1 2" key="1">
    <citation type="submission" date="2019-09" db="EMBL/GenBank/DDBJ databases">
        <title>Chitinophaga ginsengihumi sp. nov., isolated from soil of ginseng rhizosphere.</title>
        <authorList>
            <person name="Lee J."/>
        </authorList>
    </citation>
    <scope>NUCLEOTIDE SEQUENCE [LARGE SCALE GENOMIC DNA]</scope>
    <source>
        <strain evidence="1 2">BN140078</strain>
    </source>
</reference>
<evidence type="ECO:0000313" key="1">
    <source>
        <dbReference type="EMBL" id="KAA2245773.1"/>
    </source>
</evidence>
<dbReference type="RefSeq" id="WP_149837163.1">
    <property type="nucleotide sequence ID" value="NZ_VUOC01000001.1"/>
</dbReference>
<dbReference type="GO" id="GO:0006352">
    <property type="term" value="P:DNA-templated transcription initiation"/>
    <property type="evidence" value="ECO:0007669"/>
    <property type="project" value="InterPro"/>
</dbReference>
<evidence type="ECO:0008006" key="3">
    <source>
        <dbReference type="Google" id="ProtNLM"/>
    </source>
</evidence>
<gene>
    <name evidence="1" type="ORF">F0L74_07425</name>
</gene>
<dbReference type="AlphaFoldDB" id="A0A5B2W1B9"/>
<dbReference type="InterPro" id="IPR013325">
    <property type="entry name" value="RNA_pol_sigma_r2"/>
</dbReference>
<reference evidence="1 2" key="2">
    <citation type="submission" date="2019-09" db="EMBL/GenBank/DDBJ databases">
        <authorList>
            <person name="Jin C."/>
        </authorList>
    </citation>
    <scope>NUCLEOTIDE SEQUENCE [LARGE SCALE GENOMIC DNA]</scope>
    <source>
        <strain evidence="1 2">BN140078</strain>
    </source>
</reference>
<dbReference type="Proteomes" id="UP000324611">
    <property type="component" value="Unassembled WGS sequence"/>
</dbReference>
<comment type="caution">
    <text evidence="1">The sequence shown here is derived from an EMBL/GenBank/DDBJ whole genome shotgun (WGS) entry which is preliminary data.</text>
</comment>
<accession>A0A5B2W1B9</accession>
<proteinExistence type="predicted"/>
<dbReference type="Gene3D" id="1.10.1740.10">
    <property type="match status" value="1"/>
</dbReference>